<gene>
    <name evidence="5" type="ORF">EV216_10293</name>
</gene>
<evidence type="ECO:0000259" key="3">
    <source>
        <dbReference type="Pfam" id="PF13598"/>
    </source>
</evidence>
<keyword evidence="2" id="KW-0732">Signal</keyword>
<dbReference type="AlphaFoldDB" id="A0A4R1Z1P3"/>
<dbReference type="OrthoDB" id="580912at2"/>
<feature type="signal peptide" evidence="2">
    <location>
        <begin position="1"/>
        <end position="19"/>
    </location>
</feature>
<accession>A0A4R1Z1P3</accession>
<dbReference type="Pfam" id="PF13598">
    <property type="entry name" value="DUF4139"/>
    <property type="match status" value="1"/>
</dbReference>
<reference evidence="5 6" key="1">
    <citation type="submission" date="2019-03" db="EMBL/GenBank/DDBJ databases">
        <title>Genomic Encyclopedia of Type Strains, Phase IV (KMG-IV): sequencing the most valuable type-strain genomes for metagenomic binning, comparative biology and taxonomic classification.</title>
        <authorList>
            <person name="Goeker M."/>
        </authorList>
    </citation>
    <scope>NUCLEOTIDE SEQUENCE [LARGE SCALE GENOMIC DNA]</scope>
    <source>
        <strain evidence="5 6">DSM 21153</strain>
    </source>
</reference>
<evidence type="ECO:0000256" key="2">
    <source>
        <dbReference type="SAM" id="SignalP"/>
    </source>
</evidence>
<evidence type="ECO:0000313" key="5">
    <source>
        <dbReference type="EMBL" id="TCM87540.1"/>
    </source>
</evidence>
<sequence>MRRLALALPFVLIPAPLVAEDFPLTSAVSAVTLYPQGATVTRAVPYDIPAGRHRLILTDLPASTPLHAVRVGVTGATLGGVTTRADFVPPRSAEKGAALAAAEAEVTRLEDALRSAEADIAAIRLEAEAAHARIAFFERLGATELPPGTDIAALAGTIGAGTLEALRAAHAAEQRADTADRGLKDLREALTRARQALAALVPEDEVRAFLAVDLWSDVPASGDLSVSYTIAEAGWMPVYDLRLDRAAGRLEIERGAFVTQDTGENWAGVAVTLSSVRPSERTAPGEVWPDLRRIVDPGQVMPRSGAAPMAEADMARGGFELAAAPAPKVEAVAQADALAVNYAYPDPVDIAAGADRVRLALGALTAPAEIFVRAVPLWDSNGFVAASFTNESGEVILPTGEAMFHLDGRFVGRQDLALIPAGGEAELAFGPVEGLRLSRVVTRSEGDRGVIRKANEWAETVRIRAENLTAEPWSVRLTDRVPYSEQEDLKITWTADPPPAGTDLDDRRGVLEWHFDLAPGAVQEVGVTQRMTWPEGKVLQ</sequence>
<name>A0A4R1Z1P3_9RHOB</name>
<feature type="domain" description="DUF4140" evidence="4">
    <location>
        <begin position="31"/>
        <end position="136"/>
    </location>
</feature>
<protein>
    <submittedName>
        <fullName evidence="5">Uncharacterized protein (TIGR02231 family)</fullName>
    </submittedName>
</protein>
<dbReference type="PANTHER" id="PTHR31005:SF8">
    <property type="entry name" value="DUF4139 DOMAIN-CONTAINING PROTEIN"/>
    <property type="match status" value="1"/>
</dbReference>
<dbReference type="InterPro" id="IPR025554">
    <property type="entry name" value="DUF4140"/>
</dbReference>
<dbReference type="RefSeq" id="WP_132693308.1">
    <property type="nucleotide sequence ID" value="NZ_SLVM01000002.1"/>
</dbReference>
<dbReference type="Proteomes" id="UP000295277">
    <property type="component" value="Unassembled WGS sequence"/>
</dbReference>
<feature type="coiled-coil region" evidence="1">
    <location>
        <begin position="99"/>
        <end position="133"/>
    </location>
</feature>
<evidence type="ECO:0000259" key="4">
    <source>
        <dbReference type="Pfam" id="PF13600"/>
    </source>
</evidence>
<feature type="chain" id="PRO_5020351171" evidence="2">
    <location>
        <begin position="20"/>
        <end position="540"/>
    </location>
</feature>
<dbReference type="EMBL" id="SLVM01000002">
    <property type="protein sequence ID" value="TCM87540.1"/>
    <property type="molecule type" value="Genomic_DNA"/>
</dbReference>
<dbReference type="InterPro" id="IPR011935">
    <property type="entry name" value="CHP02231"/>
</dbReference>
<dbReference type="Pfam" id="PF13600">
    <property type="entry name" value="DUF4140"/>
    <property type="match status" value="1"/>
</dbReference>
<keyword evidence="1" id="KW-0175">Coiled coil</keyword>
<evidence type="ECO:0000256" key="1">
    <source>
        <dbReference type="SAM" id="Coils"/>
    </source>
</evidence>
<organism evidence="5 6">
    <name type="scientific">Rhodovulum steppense</name>
    <dbReference type="NCBI Taxonomy" id="540251"/>
    <lineage>
        <taxon>Bacteria</taxon>
        <taxon>Pseudomonadati</taxon>
        <taxon>Pseudomonadota</taxon>
        <taxon>Alphaproteobacteria</taxon>
        <taxon>Rhodobacterales</taxon>
        <taxon>Paracoccaceae</taxon>
        <taxon>Rhodovulum</taxon>
    </lineage>
</organism>
<comment type="caution">
    <text evidence="5">The sequence shown here is derived from an EMBL/GenBank/DDBJ whole genome shotgun (WGS) entry which is preliminary data.</text>
</comment>
<dbReference type="InterPro" id="IPR037291">
    <property type="entry name" value="DUF4139"/>
</dbReference>
<evidence type="ECO:0000313" key="6">
    <source>
        <dbReference type="Proteomes" id="UP000295277"/>
    </source>
</evidence>
<feature type="domain" description="DUF4139" evidence="3">
    <location>
        <begin position="224"/>
        <end position="535"/>
    </location>
</feature>
<dbReference type="NCBIfam" id="TIGR02231">
    <property type="entry name" value="mucoidy inhibitor MuiA family protein"/>
    <property type="match status" value="1"/>
</dbReference>
<keyword evidence="6" id="KW-1185">Reference proteome</keyword>
<proteinExistence type="predicted"/>
<dbReference type="PANTHER" id="PTHR31005">
    <property type="entry name" value="DUF4139 DOMAIN-CONTAINING PROTEIN"/>
    <property type="match status" value="1"/>
</dbReference>